<proteinExistence type="predicted"/>
<dbReference type="Proteomes" id="UP001291623">
    <property type="component" value="Unassembled WGS sequence"/>
</dbReference>
<dbReference type="EMBL" id="JAVYJV010000008">
    <property type="protein sequence ID" value="KAK4364284.1"/>
    <property type="molecule type" value="Genomic_DNA"/>
</dbReference>
<protein>
    <recommendedName>
        <fullName evidence="4">Zinc finger GRF-type domain-containing protein</fullName>
    </recommendedName>
</protein>
<evidence type="ECO:0000313" key="2">
    <source>
        <dbReference type="EMBL" id="KAK4364284.1"/>
    </source>
</evidence>
<keyword evidence="1" id="KW-0812">Transmembrane</keyword>
<keyword evidence="3" id="KW-1185">Reference proteome</keyword>
<evidence type="ECO:0000256" key="1">
    <source>
        <dbReference type="SAM" id="Phobius"/>
    </source>
</evidence>
<reference evidence="2" key="1">
    <citation type="submission" date="2023-12" db="EMBL/GenBank/DDBJ databases">
        <title>Genome assembly of Anisodus tanguticus.</title>
        <authorList>
            <person name="Wang Y.-J."/>
        </authorList>
    </citation>
    <scope>NUCLEOTIDE SEQUENCE</scope>
    <source>
        <strain evidence="2">KB-2021</strain>
        <tissue evidence="2">Leaf</tissue>
    </source>
</reference>
<feature type="transmembrane region" description="Helical" evidence="1">
    <location>
        <begin position="155"/>
        <end position="180"/>
    </location>
</feature>
<organism evidence="2 3">
    <name type="scientific">Anisodus tanguticus</name>
    <dbReference type="NCBI Taxonomy" id="243964"/>
    <lineage>
        <taxon>Eukaryota</taxon>
        <taxon>Viridiplantae</taxon>
        <taxon>Streptophyta</taxon>
        <taxon>Embryophyta</taxon>
        <taxon>Tracheophyta</taxon>
        <taxon>Spermatophyta</taxon>
        <taxon>Magnoliopsida</taxon>
        <taxon>eudicotyledons</taxon>
        <taxon>Gunneridae</taxon>
        <taxon>Pentapetalae</taxon>
        <taxon>asterids</taxon>
        <taxon>lamiids</taxon>
        <taxon>Solanales</taxon>
        <taxon>Solanaceae</taxon>
        <taxon>Solanoideae</taxon>
        <taxon>Hyoscyameae</taxon>
        <taxon>Anisodus</taxon>
    </lineage>
</organism>
<accession>A0AAE1VKI1</accession>
<dbReference type="AlphaFoldDB" id="A0AAE1VKI1"/>
<comment type="caution">
    <text evidence="2">The sequence shown here is derived from an EMBL/GenBank/DDBJ whole genome shotgun (WGS) entry which is preliminary data.</text>
</comment>
<keyword evidence="1" id="KW-1133">Transmembrane helix</keyword>
<evidence type="ECO:0000313" key="3">
    <source>
        <dbReference type="Proteomes" id="UP001291623"/>
    </source>
</evidence>
<sequence>MLAFSFVSSPQQIQSRSFKCGLLARIFIATIPENCGYRFYKYHHPRSNSCGYWDWIDDKLPPHVSVMIHNKKIEMDSIQKEINHLKKLVEVMGGIESQELNKVSINDSELKVMADIEISDLKSVSTLEDKVSNLELKSVIESSNLKKVKILELKVYHLISLLVISWAFIIGSSVMILFVLS</sequence>
<evidence type="ECO:0008006" key="4">
    <source>
        <dbReference type="Google" id="ProtNLM"/>
    </source>
</evidence>
<gene>
    <name evidence="2" type="ORF">RND71_015642</name>
</gene>
<keyword evidence="1" id="KW-0472">Membrane</keyword>
<name>A0AAE1VKI1_9SOLA</name>